<sequence length="164" mass="18428">MEGMEGMEQDLAGVCPRLKQVIQGARESLDNEESFLGRAVCSPLTWGDSKAARAVLKEHFKGKWPDLVICTDCIYRQGIPEILIATIKEVVGPDTVMLCAAANHRPDVIEDFHHRIDSLKSEAGGEERRRAGLTHRPCRSFTVSNLRDEELDEYVRSTSIEAFW</sequence>
<name>L1IXW6_GUITC</name>
<gene>
    <name evidence="1" type="ORF">GUITHDRAFT_164467</name>
</gene>
<dbReference type="RefSeq" id="XP_005828061.1">
    <property type="nucleotide sequence ID" value="XM_005828004.1"/>
</dbReference>
<dbReference type="KEGG" id="gtt:GUITHDRAFT_164467"/>
<dbReference type="HOGENOM" id="CLU_1622145_0_0_1"/>
<keyword evidence="3" id="KW-1185">Reference proteome</keyword>
<evidence type="ECO:0000313" key="3">
    <source>
        <dbReference type="Proteomes" id="UP000011087"/>
    </source>
</evidence>
<dbReference type="InterPro" id="IPR019410">
    <property type="entry name" value="Methyltransf_16"/>
</dbReference>
<dbReference type="EnsemblProtists" id="EKX41081">
    <property type="protein sequence ID" value="EKX41081"/>
    <property type="gene ID" value="GUITHDRAFT_164467"/>
</dbReference>
<dbReference type="Gene3D" id="3.40.50.150">
    <property type="entry name" value="Vaccinia Virus protein VP39"/>
    <property type="match status" value="1"/>
</dbReference>
<evidence type="ECO:0000313" key="1">
    <source>
        <dbReference type="EMBL" id="EKX41081.1"/>
    </source>
</evidence>
<dbReference type="Pfam" id="PF10294">
    <property type="entry name" value="Methyltransf_16"/>
    <property type="match status" value="1"/>
</dbReference>
<dbReference type="EMBL" id="JH993026">
    <property type="protein sequence ID" value="EKX41081.1"/>
    <property type="molecule type" value="Genomic_DNA"/>
</dbReference>
<dbReference type="GeneID" id="17297735"/>
<protein>
    <submittedName>
        <fullName evidence="1 2">Uncharacterized protein</fullName>
    </submittedName>
</protein>
<dbReference type="Proteomes" id="UP000011087">
    <property type="component" value="Unassembled WGS sequence"/>
</dbReference>
<dbReference type="InterPro" id="IPR029063">
    <property type="entry name" value="SAM-dependent_MTases_sf"/>
</dbReference>
<organism evidence="1">
    <name type="scientific">Guillardia theta (strain CCMP2712)</name>
    <name type="common">Cryptophyte</name>
    <dbReference type="NCBI Taxonomy" id="905079"/>
    <lineage>
        <taxon>Eukaryota</taxon>
        <taxon>Cryptophyceae</taxon>
        <taxon>Pyrenomonadales</taxon>
        <taxon>Geminigeraceae</taxon>
        <taxon>Guillardia</taxon>
    </lineage>
</organism>
<evidence type="ECO:0000313" key="2">
    <source>
        <dbReference type="EnsemblProtists" id="EKX41081"/>
    </source>
</evidence>
<proteinExistence type="predicted"/>
<dbReference type="AlphaFoldDB" id="L1IXW6"/>
<reference evidence="2" key="3">
    <citation type="submission" date="2016-03" db="UniProtKB">
        <authorList>
            <consortium name="EnsemblProtists"/>
        </authorList>
    </citation>
    <scope>IDENTIFICATION</scope>
</reference>
<dbReference type="OrthoDB" id="407325at2759"/>
<accession>L1IXW6</accession>
<reference evidence="1 3" key="1">
    <citation type="journal article" date="2012" name="Nature">
        <title>Algal genomes reveal evolutionary mosaicism and the fate of nucleomorphs.</title>
        <authorList>
            <consortium name="DOE Joint Genome Institute"/>
            <person name="Curtis B.A."/>
            <person name="Tanifuji G."/>
            <person name="Burki F."/>
            <person name="Gruber A."/>
            <person name="Irimia M."/>
            <person name="Maruyama S."/>
            <person name="Arias M.C."/>
            <person name="Ball S.G."/>
            <person name="Gile G.H."/>
            <person name="Hirakawa Y."/>
            <person name="Hopkins J.F."/>
            <person name="Kuo A."/>
            <person name="Rensing S.A."/>
            <person name="Schmutz J."/>
            <person name="Symeonidi A."/>
            <person name="Elias M."/>
            <person name="Eveleigh R.J."/>
            <person name="Herman E.K."/>
            <person name="Klute M.J."/>
            <person name="Nakayama T."/>
            <person name="Obornik M."/>
            <person name="Reyes-Prieto A."/>
            <person name="Armbrust E.V."/>
            <person name="Aves S.J."/>
            <person name="Beiko R.G."/>
            <person name="Coutinho P."/>
            <person name="Dacks J.B."/>
            <person name="Durnford D.G."/>
            <person name="Fast N.M."/>
            <person name="Green B.R."/>
            <person name="Grisdale C.J."/>
            <person name="Hempel F."/>
            <person name="Henrissat B."/>
            <person name="Hoppner M.P."/>
            <person name="Ishida K."/>
            <person name="Kim E."/>
            <person name="Koreny L."/>
            <person name="Kroth P.G."/>
            <person name="Liu Y."/>
            <person name="Malik S.B."/>
            <person name="Maier U.G."/>
            <person name="McRose D."/>
            <person name="Mock T."/>
            <person name="Neilson J.A."/>
            <person name="Onodera N.T."/>
            <person name="Poole A.M."/>
            <person name="Pritham E.J."/>
            <person name="Richards T.A."/>
            <person name="Rocap G."/>
            <person name="Roy S.W."/>
            <person name="Sarai C."/>
            <person name="Schaack S."/>
            <person name="Shirato S."/>
            <person name="Slamovits C.H."/>
            <person name="Spencer D.F."/>
            <person name="Suzuki S."/>
            <person name="Worden A.Z."/>
            <person name="Zauner S."/>
            <person name="Barry K."/>
            <person name="Bell C."/>
            <person name="Bharti A.K."/>
            <person name="Crow J.A."/>
            <person name="Grimwood J."/>
            <person name="Kramer R."/>
            <person name="Lindquist E."/>
            <person name="Lucas S."/>
            <person name="Salamov A."/>
            <person name="McFadden G.I."/>
            <person name="Lane C.E."/>
            <person name="Keeling P.J."/>
            <person name="Gray M.W."/>
            <person name="Grigoriev I.V."/>
            <person name="Archibald J.M."/>
        </authorList>
    </citation>
    <scope>NUCLEOTIDE SEQUENCE</scope>
    <source>
        <strain evidence="1 3">CCMP2712</strain>
    </source>
</reference>
<reference evidence="3" key="2">
    <citation type="submission" date="2012-11" db="EMBL/GenBank/DDBJ databases">
        <authorList>
            <person name="Kuo A."/>
            <person name="Curtis B.A."/>
            <person name="Tanifuji G."/>
            <person name="Burki F."/>
            <person name="Gruber A."/>
            <person name="Irimia M."/>
            <person name="Maruyama S."/>
            <person name="Arias M.C."/>
            <person name="Ball S.G."/>
            <person name="Gile G.H."/>
            <person name="Hirakawa Y."/>
            <person name="Hopkins J.F."/>
            <person name="Rensing S.A."/>
            <person name="Schmutz J."/>
            <person name="Symeonidi A."/>
            <person name="Elias M."/>
            <person name="Eveleigh R.J."/>
            <person name="Herman E.K."/>
            <person name="Klute M.J."/>
            <person name="Nakayama T."/>
            <person name="Obornik M."/>
            <person name="Reyes-Prieto A."/>
            <person name="Armbrust E.V."/>
            <person name="Aves S.J."/>
            <person name="Beiko R.G."/>
            <person name="Coutinho P."/>
            <person name="Dacks J.B."/>
            <person name="Durnford D.G."/>
            <person name="Fast N.M."/>
            <person name="Green B.R."/>
            <person name="Grisdale C."/>
            <person name="Hempe F."/>
            <person name="Henrissat B."/>
            <person name="Hoppner M.P."/>
            <person name="Ishida K.-I."/>
            <person name="Kim E."/>
            <person name="Koreny L."/>
            <person name="Kroth P.G."/>
            <person name="Liu Y."/>
            <person name="Malik S.-B."/>
            <person name="Maier U.G."/>
            <person name="McRose D."/>
            <person name="Mock T."/>
            <person name="Neilson J.A."/>
            <person name="Onodera N.T."/>
            <person name="Poole A.M."/>
            <person name="Pritham E.J."/>
            <person name="Richards T.A."/>
            <person name="Rocap G."/>
            <person name="Roy S.W."/>
            <person name="Sarai C."/>
            <person name="Schaack S."/>
            <person name="Shirato S."/>
            <person name="Slamovits C.H."/>
            <person name="Spencer D.F."/>
            <person name="Suzuki S."/>
            <person name="Worden A.Z."/>
            <person name="Zauner S."/>
            <person name="Barry K."/>
            <person name="Bell C."/>
            <person name="Bharti A.K."/>
            <person name="Crow J.A."/>
            <person name="Grimwood J."/>
            <person name="Kramer R."/>
            <person name="Lindquist E."/>
            <person name="Lucas S."/>
            <person name="Salamov A."/>
            <person name="McFadden G.I."/>
            <person name="Lane C.E."/>
            <person name="Keeling P.J."/>
            <person name="Gray M.W."/>
            <person name="Grigoriev I.V."/>
            <person name="Archibald J.M."/>
        </authorList>
    </citation>
    <scope>NUCLEOTIDE SEQUENCE</scope>
    <source>
        <strain evidence="3">CCMP2712</strain>
    </source>
</reference>
<dbReference type="PaxDb" id="55529-EKX41081"/>